<proteinExistence type="predicted"/>
<gene>
    <name evidence="1" type="ORF">SG34_023500</name>
</gene>
<evidence type="ECO:0000313" key="1">
    <source>
        <dbReference type="EMBL" id="WDE04277.1"/>
    </source>
</evidence>
<sequence length="73" mass="8184">MSQKQNLCPFCLGDNSCRVQADSRCWCFTAAIPEALLRLLPQQTDKSCICPGCIRAYQNDPDAFKAKYPKPQS</sequence>
<dbReference type="InterPro" id="IPR032720">
    <property type="entry name" value="Cys_rich_CWC"/>
</dbReference>
<dbReference type="KEGG" id="tvd:SG34_023500"/>
<reference evidence="1 2" key="2">
    <citation type="journal article" date="2022" name="Mar. Drugs">
        <title>Bioassay-Guided Fractionation Leads to the Detection of Cholic Acid Generated by the Rare Thalassomonas sp.</title>
        <authorList>
            <person name="Pheiffer F."/>
            <person name="Schneider Y.K."/>
            <person name="Hansen E.H."/>
            <person name="Andersen J.H."/>
            <person name="Isaksson J."/>
            <person name="Busche T."/>
            <person name="R C."/>
            <person name="Kalinowski J."/>
            <person name="Zyl L.V."/>
            <person name="Trindade M."/>
        </authorList>
    </citation>
    <scope>NUCLEOTIDE SEQUENCE [LARGE SCALE GENOMIC DNA]</scope>
    <source>
        <strain evidence="1 2">XOM25</strain>
    </source>
</reference>
<evidence type="ECO:0000313" key="2">
    <source>
        <dbReference type="Proteomes" id="UP000032352"/>
    </source>
</evidence>
<protein>
    <submittedName>
        <fullName evidence="1">Cysteine-rich CWC family protein</fullName>
    </submittedName>
</protein>
<organism evidence="1 2">
    <name type="scientific">Thalassomonas viridans</name>
    <dbReference type="NCBI Taxonomy" id="137584"/>
    <lineage>
        <taxon>Bacteria</taxon>
        <taxon>Pseudomonadati</taxon>
        <taxon>Pseudomonadota</taxon>
        <taxon>Gammaproteobacteria</taxon>
        <taxon>Alteromonadales</taxon>
        <taxon>Colwelliaceae</taxon>
        <taxon>Thalassomonas</taxon>
    </lineage>
</organism>
<name>A0AAE9Z326_9GAMM</name>
<dbReference type="AlphaFoldDB" id="A0AAE9Z326"/>
<dbReference type="EMBL" id="CP059733">
    <property type="protein sequence ID" value="WDE04277.1"/>
    <property type="molecule type" value="Genomic_DNA"/>
</dbReference>
<dbReference type="RefSeq" id="WP_044836917.1">
    <property type="nucleotide sequence ID" value="NZ_CP059733.1"/>
</dbReference>
<dbReference type="Pfam" id="PF14375">
    <property type="entry name" value="Cys_rich_CWC"/>
    <property type="match status" value="1"/>
</dbReference>
<reference evidence="1 2" key="1">
    <citation type="journal article" date="2015" name="Genome Announc.">
        <title>Draft Genome Sequences of Marine Isolates of Thalassomonas viridans and Thalassomonas actiniarum.</title>
        <authorList>
            <person name="Olonade I."/>
            <person name="van Zyl L.J."/>
            <person name="Trindade M."/>
        </authorList>
    </citation>
    <scope>NUCLEOTIDE SEQUENCE [LARGE SCALE GENOMIC DNA]</scope>
    <source>
        <strain evidence="1 2">XOM25</strain>
    </source>
</reference>
<accession>A0AAE9Z326</accession>
<keyword evidence="2" id="KW-1185">Reference proteome</keyword>
<dbReference type="Proteomes" id="UP000032352">
    <property type="component" value="Chromosome"/>
</dbReference>